<organism evidence="1 2">
    <name type="scientific">Caulobacter phage CcrSwift</name>
    <dbReference type="NCBI Taxonomy" id="2927984"/>
    <lineage>
        <taxon>Viruses</taxon>
        <taxon>Duplodnaviria</taxon>
        <taxon>Heunggongvirae</taxon>
        <taxon>Uroviricota</taxon>
        <taxon>Caudoviricetes</taxon>
        <taxon>Jeanschmidtviridae</taxon>
        <taxon>Shapirovirus</taxon>
        <taxon>Shapirovirus swift</taxon>
    </lineage>
</organism>
<dbReference type="KEGG" id="vg:13996647"/>
<dbReference type="InterPro" id="IPR036098">
    <property type="entry name" value="Thymidylate_synthase_ThyX_sf"/>
</dbReference>
<sequence length="319" mass="35825">MPTLDFVQTTPLAASITQDGKRLDSLLLRYPRMVHADFMTHRVFSRNASSSRAIPLKKMLLDEPYVPLFRENKPGMQPGEYLSNADQEAAEAIWMEMADAVRAGVAKLGLPREEGGLNIHKQWVNRATEWFGYISVVVSATDWINFLTLRDDAGAQDEIQTLARRIKADLYAQTPRLLRPGEWHLPFINLEEDIDTISRFLRNERAQADYNLGLIDFAFVNLREVSEIDRLLIVSSASRCARASYRDFDGSKASITRDVGTFLKLAGSQPVHASPLEHQARAARPGAALTKAHQGNFRGFQQFRKFVPGEAVWDAPAAN</sequence>
<dbReference type="Gene3D" id="3.30.1360.170">
    <property type="match status" value="1"/>
</dbReference>
<dbReference type="SUPFAM" id="SSF69796">
    <property type="entry name" value="Thymidylate synthase-complementing protein Thy1"/>
    <property type="match status" value="1"/>
</dbReference>
<evidence type="ECO:0000313" key="2">
    <source>
        <dbReference type="Proteomes" id="UP000000460"/>
    </source>
</evidence>
<proteinExistence type="predicted"/>
<gene>
    <name evidence="1" type="ORF">CcrSwift_gp112</name>
</gene>
<dbReference type="GO" id="GO:0050660">
    <property type="term" value="F:flavin adenine dinucleotide binding"/>
    <property type="evidence" value="ECO:0007669"/>
    <property type="project" value="InterPro"/>
</dbReference>
<dbReference type="RefSeq" id="YP_006989845.1">
    <property type="nucleotide sequence ID" value="NC_019411.1"/>
</dbReference>
<evidence type="ECO:0000313" key="1">
    <source>
        <dbReference type="EMBL" id="AFU88430.1"/>
    </source>
</evidence>
<dbReference type="GO" id="GO:0050797">
    <property type="term" value="F:thymidylate synthase (FAD) activity"/>
    <property type="evidence" value="ECO:0007669"/>
    <property type="project" value="InterPro"/>
</dbReference>
<dbReference type="GeneID" id="13996647"/>
<dbReference type="Pfam" id="PF02511">
    <property type="entry name" value="Thy1"/>
    <property type="match status" value="1"/>
</dbReference>
<name>K4JVL0_9CAUD</name>
<dbReference type="GO" id="GO:0006231">
    <property type="term" value="P:dTMP biosynthetic process"/>
    <property type="evidence" value="ECO:0007669"/>
    <property type="project" value="InterPro"/>
</dbReference>
<dbReference type="Proteomes" id="UP000000460">
    <property type="component" value="Segment"/>
</dbReference>
<reference evidence="1 2" key="1">
    <citation type="journal article" date="2012" name="BMC Genomics">
        <title>The Caulobacter crescentus phage phiCbK: genomics of a canonical phage.</title>
        <authorList>
            <person name="Gill J.J."/>
            <person name="Berry J.D."/>
            <person name="Russell W.K."/>
            <person name="Lessor L."/>
            <person name="Escobar Garcia D.A."/>
            <person name="Hernandez D."/>
            <person name="Kane A."/>
            <person name="Keene J."/>
            <person name="Maddox M."/>
            <person name="Martin R."/>
            <person name="Mohan S."/>
            <person name="Thorn A.M."/>
            <person name="Russell D.H."/>
            <person name="Young R."/>
        </authorList>
    </citation>
    <scope>NUCLEOTIDE SEQUENCE [LARGE SCALE GENOMIC DNA]</scope>
</reference>
<keyword evidence="2" id="KW-1185">Reference proteome</keyword>
<dbReference type="EMBL" id="JX100809">
    <property type="protein sequence ID" value="AFU88430.1"/>
    <property type="molecule type" value="Genomic_DNA"/>
</dbReference>
<protein>
    <submittedName>
        <fullName evidence="1">Putative thymidylate synthase</fullName>
    </submittedName>
</protein>
<accession>K4JVL0</accession>
<dbReference type="PROSITE" id="PS51331">
    <property type="entry name" value="THYX"/>
    <property type="match status" value="1"/>
</dbReference>
<dbReference type="InterPro" id="IPR003669">
    <property type="entry name" value="Thymidylate_synthase_ThyX"/>
</dbReference>